<evidence type="ECO:0000313" key="3">
    <source>
        <dbReference type="EMBL" id="MBP2026082.1"/>
    </source>
</evidence>
<keyword evidence="4" id="KW-1185">Reference proteome</keyword>
<evidence type="ECO:0000259" key="2">
    <source>
        <dbReference type="Pfam" id="PF08279"/>
    </source>
</evidence>
<dbReference type="Proteomes" id="UP001519306">
    <property type="component" value="Unassembled WGS sequence"/>
</dbReference>
<dbReference type="InterPro" id="IPR026043">
    <property type="entry name" value="NadR"/>
</dbReference>
<feature type="domain" description="3H" evidence="1">
    <location>
        <begin position="71"/>
        <end position="166"/>
    </location>
</feature>
<protein>
    <submittedName>
        <fullName evidence="3">Transcriptional regulator of NAD metabolism</fullName>
    </submittedName>
</protein>
<dbReference type="InterPro" id="IPR013196">
    <property type="entry name" value="HTH_11"/>
</dbReference>
<evidence type="ECO:0000313" key="4">
    <source>
        <dbReference type="Proteomes" id="UP001519306"/>
    </source>
</evidence>
<dbReference type="Pfam" id="PF02829">
    <property type="entry name" value="3H"/>
    <property type="match status" value="1"/>
</dbReference>
<dbReference type="PANTHER" id="PTHR40068:SF1">
    <property type="entry name" value="TRANSCRIPTION REPRESSOR NIAR-RELATED"/>
    <property type="match status" value="1"/>
</dbReference>
<dbReference type="Gene3D" id="3.30.1340.20">
    <property type="entry name" value="3H domain"/>
    <property type="match status" value="1"/>
</dbReference>
<dbReference type="SUPFAM" id="SSF75500">
    <property type="entry name" value="Putative transcriptional regulator TM1602, C-terminal domain"/>
    <property type="match status" value="1"/>
</dbReference>
<gene>
    <name evidence="3" type="ORF">J2Z71_001640</name>
</gene>
<accession>A0ABS4KE88</accession>
<proteinExistence type="predicted"/>
<dbReference type="InterPro" id="IPR035922">
    <property type="entry name" value="3H_dom_sf"/>
</dbReference>
<organism evidence="3 4">
    <name type="scientific">Peptoniphilus stercorisuis</name>
    <dbReference type="NCBI Taxonomy" id="1436965"/>
    <lineage>
        <taxon>Bacteria</taxon>
        <taxon>Bacillati</taxon>
        <taxon>Bacillota</taxon>
        <taxon>Tissierellia</taxon>
        <taxon>Tissierellales</taxon>
        <taxon>Peptoniphilaceae</taxon>
        <taxon>Peptoniphilus</taxon>
    </lineage>
</organism>
<name>A0ABS4KE88_9FIRM</name>
<dbReference type="EMBL" id="JAGGLJ010000020">
    <property type="protein sequence ID" value="MBP2026082.1"/>
    <property type="molecule type" value="Genomic_DNA"/>
</dbReference>
<dbReference type="PANTHER" id="PTHR40068">
    <property type="entry name" value="TRANSCRIPTION REPRESSOR NIAR-RELATED"/>
    <property type="match status" value="1"/>
</dbReference>
<dbReference type="SUPFAM" id="SSF46785">
    <property type="entry name" value="Winged helix' DNA-binding domain"/>
    <property type="match status" value="1"/>
</dbReference>
<dbReference type="RefSeq" id="WP_210061956.1">
    <property type="nucleotide sequence ID" value="NZ_JAGGLJ010000020.1"/>
</dbReference>
<dbReference type="Gene3D" id="1.10.10.10">
    <property type="entry name" value="Winged helix-like DNA-binding domain superfamily/Winged helix DNA-binding domain"/>
    <property type="match status" value="1"/>
</dbReference>
<reference evidence="3 4" key="1">
    <citation type="submission" date="2021-03" db="EMBL/GenBank/DDBJ databases">
        <title>Genomic Encyclopedia of Type Strains, Phase IV (KMG-IV): sequencing the most valuable type-strain genomes for metagenomic binning, comparative biology and taxonomic classification.</title>
        <authorList>
            <person name="Goeker M."/>
        </authorList>
    </citation>
    <scope>NUCLEOTIDE SEQUENCE [LARGE SCALE GENOMIC DNA]</scope>
    <source>
        <strain evidence="3 4">DSM 27563</strain>
    </source>
</reference>
<dbReference type="InterPro" id="IPR036390">
    <property type="entry name" value="WH_DNA-bd_sf"/>
</dbReference>
<sequence length="168" mass="19308">MKDTESRRREIIKLLKQSNKPISGSFLASKFNVSRQAIVQDIAILRARGFNILSTNTGYYFRNANASRLFKVKHNSGDTIEELNLIVDLGGVVEDVIVKHETYGDIKAQLNLKSRRDISRLIKDLKFNEASYLKNLTDDFHFHTVSAESEEILDEIEDELYNRGFLIK</sequence>
<feature type="domain" description="Helix-turn-helix type 11" evidence="2">
    <location>
        <begin position="7"/>
        <end position="59"/>
    </location>
</feature>
<comment type="caution">
    <text evidence="3">The sequence shown here is derived from an EMBL/GenBank/DDBJ whole genome shotgun (WGS) entry which is preliminary data.</text>
</comment>
<dbReference type="InterPro" id="IPR004173">
    <property type="entry name" value="3H_domain"/>
</dbReference>
<dbReference type="PIRSF" id="PIRSF037847">
    <property type="entry name" value="NiaR"/>
    <property type="match status" value="1"/>
</dbReference>
<dbReference type="Pfam" id="PF08279">
    <property type="entry name" value="HTH_11"/>
    <property type="match status" value="1"/>
</dbReference>
<dbReference type="InterPro" id="IPR036388">
    <property type="entry name" value="WH-like_DNA-bd_sf"/>
</dbReference>
<evidence type="ECO:0000259" key="1">
    <source>
        <dbReference type="Pfam" id="PF02829"/>
    </source>
</evidence>